<proteinExistence type="predicted"/>
<dbReference type="EMBL" id="KV878892">
    <property type="protein sequence ID" value="OJJ86841.1"/>
    <property type="molecule type" value="Genomic_DNA"/>
</dbReference>
<sequence length="114" mass="12796">MGEPITHAIVLDLRVDGRRLADTPMLVADLGKHDVILGKKWIAENQVLPDCAGNRLLWPDELPPWKETANQPVWTLLKTILRRQDQAKSKQGRRAATTKIDIAMIGGVGFERHL</sequence>
<name>A0A1L9VSE8_ASPGL</name>
<evidence type="ECO:0000313" key="1">
    <source>
        <dbReference type="EMBL" id="OJJ86841.1"/>
    </source>
</evidence>
<dbReference type="RefSeq" id="XP_022403530.1">
    <property type="nucleotide sequence ID" value="XM_022542230.1"/>
</dbReference>
<dbReference type="STRING" id="1160497.A0A1L9VSE8"/>
<reference evidence="2" key="1">
    <citation type="journal article" date="2017" name="Genome Biol.">
        <title>Comparative genomics reveals high biological diversity and specific adaptations in the industrially and medically important fungal genus Aspergillus.</title>
        <authorList>
            <person name="de Vries R.P."/>
            <person name="Riley R."/>
            <person name="Wiebenga A."/>
            <person name="Aguilar-Osorio G."/>
            <person name="Amillis S."/>
            <person name="Uchima C.A."/>
            <person name="Anderluh G."/>
            <person name="Asadollahi M."/>
            <person name="Askin M."/>
            <person name="Barry K."/>
            <person name="Battaglia E."/>
            <person name="Bayram O."/>
            <person name="Benocci T."/>
            <person name="Braus-Stromeyer S.A."/>
            <person name="Caldana C."/>
            <person name="Canovas D."/>
            <person name="Cerqueira G.C."/>
            <person name="Chen F."/>
            <person name="Chen W."/>
            <person name="Choi C."/>
            <person name="Clum A."/>
            <person name="Dos Santos R.A."/>
            <person name="Damasio A.R."/>
            <person name="Diallinas G."/>
            <person name="Emri T."/>
            <person name="Fekete E."/>
            <person name="Flipphi M."/>
            <person name="Freyberg S."/>
            <person name="Gallo A."/>
            <person name="Gournas C."/>
            <person name="Habgood R."/>
            <person name="Hainaut M."/>
            <person name="Harispe M.L."/>
            <person name="Henrissat B."/>
            <person name="Hilden K.S."/>
            <person name="Hope R."/>
            <person name="Hossain A."/>
            <person name="Karabika E."/>
            <person name="Karaffa L."/>
            <person name="Karanyi Z."/>
            <person name="Krasevec N."/>
            <person name="Kuo A."/>
            <person name="Kusch H."/>
            <person name="LaButti K."/>
            <person name="Lagendijk E.L."/>
            <person name="Lapidus A."/>
            <person name="Levasseur A."/>
            <person name="Lindquist E."/>
            <person name="Lipzen A."/>
            <person name="Logrieco A.F."/>
            <person name="MacCabe A."/>
            <person name="Maekelae M.R."/>
            <person name="Malavazi I."/>
            <person name="Melin P."/>
            <person name="Meyer V."/>
            <person name="Mielnichuk N."/>
            <person name="Miskei M."/>
            <person name="Molnar A.P."/>
            <person name="Mule G."/>
            <person name="Ngan C.Y."/>
            <person name="Orejas M."/>
            <person name="Orosz E."/>
            <person name="Ouedraogo J.P."/>
            <person name="Overkamp K.M."/>
            <person name="Park H.-S."/>
            <person name="Perrone G."/>
            <person name="Piumi F."/>
            <person name="Punt P.J."/>
            <person name="Ram A.F."/>
            <person name="Ramon A."/>
            <person name="Rauscher S."/>
            <person name="Record E."/>
            <person name="Riano-Pachon D.M."/>
            <person name="Robert V."/>
            <person name="Roehrig J."/>
            <person name="Ruller R."/>
            <person name="Salamov A."/>
            <person name="Salih N.S."/>
            <person name="Samson R.A."/>
            <person name="Sandor E."/>
            <person name="Sanguinetti M."/>
            <person name="Schuetze T."/>
            <person name="Sepcic K."/>
            <person name="Shelest E."/>
            <person name="Sherlock G."/>
            <person name="Sophianopoulou V."/>
            <person name="Squina F.M."/>
            <person name="Sun H."/>
            <person name="Susca A."/>
            <person name="Todd R.B."/>
            <person name="Tsang A."/>
            <person name="Unkles S.E."/>
            <person name="van de Wiele N."/>
            <person name="van Rossen-Uffink D."/>
            <person name="Oliveira J.V."/>
            <person name="Vesth T.C."/>
            <person name="Visser J."/>
            <person name="Yu J.-H."/>
            <person name="Zhou M."/>
            <person name="Andersen M.R."/>
            <person name="Archer D.B."/>
            <person name="Baker S.E."/>
            <person name="Benoit I."/>
            <person name="Brakhage A.A."/>
            <person name="Braus G.H."/>
            <person name="Fischer R."/>
            <person name="Frisvad J.C."/>
            <person name="Goldman G.H."/>
            <person name="Houbraken J."/>
            <person name="Oakley B."/>
            <person name="Pocsi I."/>
            <person name="Scazzocchio C."/>
            <person name="Seiboth B."/>
            <person name="vanKuyk P.A."/>
            <person name="Wortman J."/>
            <person name="Dyer P.S."/>
            <person name="Grigoriev I.V."/>
        </authorList>
    </citation>
    <scope>NUCLEOTIDE SEQUENCE [LARGE SCALE GENOMIC DNA]</scope>
    <source>
        <strain evidence="2">CBS 516.65</strain>
    </source>
</reference>
<accession>A0A1L9VSE8</accession>
<keyword evidence="2" id="KW-1185">Reference proteome</keyword>
<evidence type="ECO:0000313" key="2">
    <source>
        <dbReference type="Proteomes" id="UP000184300"/>
    </source>
</evidence>
<protein>
    <submittedName>
        <fullName evidence="1">Uncharacterized protein</fullName>
    </submittedName>
</protein>
<dbReference type="AlphaFoldDB" id="A0A1L9VSE8"/>
<gene>
    <name evidence="1" type="ORF">ASPGLDRAFT_1512297</name>
</gene>
<organism evidence="1 2">
    <name type="scientific">Aspergillus glaucus CBS 516.65</name>
    <dbReference type="NCBI Taxonomy" id="1160497"/>
    <lineage>
        <taxon>Eukaryota</taxon>
        <taxon>Fungi</taxon>
        <taxon>Dikarya</taxon>
        <taxon>Ascomycota</taxon>
        <taxon>Pezizomycotina</taxon>
        <taxon>Eurotiomycetes</taxon>
        <taxon>Eurotiomycetidae</taxon>
        <taxon>Eurotiales</taxon>
        <taxon>Aspergillaceae</taxon>
        <taxon>Aspergillus</taxon>
        <taxon>Aspergillus subgen. Aspergillus</taxon>
    </lineage>
</organism>
<dbReference type="VEuPathDB" id="FungiDB:ASPGLDRAFT_1512297"/>
<dbReference type="Proteomes" id="UP000184300">
    <property type="component" value="Unassembled WGS sequence"/>
</dbReference>
<dbReference type="OrthoDB" id="4359435at2759"/>
<dbReference type="GeneID" id="34458491"/>